<dbReference type="InterPro" id="IPR010985">
    <property type="entry name" value="Ribbon_hlx_hlx"/>
</dbReference>
<name>A0A9D3ACR4_9ACTN</name>
<organism evidence="1 2">
    <name type="scientific">Rubneribacter badeniensis</name>
    <dbReference type="NCBI Taxonomy" id="2070688"/>
    <lineage>
        <taxon>Bacteria</taxon>
        <taxon>Bacillati</taxon>
        <taxon>Actinomycetota</taxon>
        <taxon>Coriobacteriia</taxon>
        <taxon>Eggerthellales</taxon>
        <taxon>Eggerthellaceae</taxon>
        <taxon>Rubneribacter</taxon>
    </lineage>
</organism>
<dbReference type="Proteomes" id="UP000789325">
    <property type="component" value="Unassembled WGS sequence"/>
</dbReference>
<dbReference type="AlphaFoldDB" id="A0A9D3ACR4"/>
<dbReference type="SUPFAM" id="SSF47598">
    <property type="entry name" value="Ribbon-helix-helix"/>
    <property type="match status" value="1"/>
</dbReference>
<evidence type="ECO:0000313" key="1">
    <source>
        <dbReference type="EMBL" id="HJH42737.1"/>
    </source>
</evidence>
<dbReference type="Pfam" id="PF12441">
    <property type="entry name" value="CopG_antitoxin"/>
    <property type="match status" value="1"/>
</dbReference>
<comment type="caution">
    <text evidence="1">The sequence shown here is derived from an EMBL/GenBank/DDBJ whole genome shotgun (WGS) entry which is preliminary data.</text>
</comment>
<dbReference type="EMBL" id="DYZL01000048">
    <property type="protein sequence ID" value="HJH42737.1"/>
    <property type="molecule type" value="Genomic_DNA"/>
</dbReference>
<evidence type="ECO:0000313" key="2">
    <source>
        <dbReference type="Proteomes" id="UP000789325"/>
    </source>
</evidence>
<accession>A0A9D3ACR4</accession>
<gene>
    <name evidence="1" type="ORF">K8V16_02985</name>
</gene>
<dbReference type="GO" id="GO:0006355">
    <property type="term" value="P:regulation of DNA-templated transcription"/>
    <property type="evidence" value="ECO:0007669"/>
    <property type="project" value="InterPro"/>
</dbReference>
<proteinExistence type="predicted"/>
<sequence length="89" mass="10404">MAKRISAEEFDRIFDEGNEDIVDYLDLDKAVVSYPDLDTDLRRVNVDFPEWMIDELDREAKRIGINRQAVIKTWIADCIDRKRTAARSA</sequence>
<dbReference type="InterPro" id="IPR022148">
    <property type="entry name" value="CopG_antitoxin"/>
</dbReference>
<reference evidence="1" key="2">
    <citation type="submission" date="2021-09" db="EMBL/GenBank/DDBJ databases">
        <authorList>
            <person name="Gilroy R."/>
        </authorList>
    </citation>
    <scope>NUCLEOTIDE SEQUENCE</scope>
    <source>
        <strain evidence="1">USAMLcec12-2067</strain>
    </source>
</reference>
<dbReference type="NCBIfam" id="NF047399">
    <property type="entry name" value="BrnA_antitoxin_add"/>
    <property type="match status" value="1"/>
</dbReference>
<protein>
    <submittedName>
        <fullName evidence="1">BrnA antitoxin family protein</fullName>
    </submittedName>
</protein>
<reference evidence="1" key="1">
    <citation type="journal article" date="2021" name="PeerJ">
        <title>Extensive microbial diversity within the chicken gut microbiome revealed by metagenomics and culture.</title>
        <authorList>
            <person name="Gilroy R."/>
            <person name="Ravi A."/>
            <person name="Getino M."/>
            <person name="Pursley I."/>
            <person name="Horton D.L."/>
            <person name="Alikhan N.F."/>
            <person name="Baker D."/>
            <person name="Gharbi K."/>
            <person name="Hall N."/>
            <person name="Watson M."/>
            <person name="Adriaenssens E.M."/>
            <person name="Foster-Nyarko E."/>
            <person name="Jarju S."/>
            <person name="Secka A."/>
            <person name="Antonio M."/>
            <person name="Oren A."/>
            <person name="Chaudhuri R.R."/>
            <person name="La Ragione R."/>
            <person name="Hildebrand F."/>
            <person name="Pallen M.J."/>
        </authorList>
    </citation>
    <scope>NUCLEOTIDE SEQUENCE</scope>
    <source>
        <strain evidence="1">USAMLcec12-2067</strain>
    </source>
</reference>